<protein>
    <recommendedName>
        <fullName evidence="4">Glucose-6-phosphate isomerase</fullName>
        <ecNumber evidence="4">5.3.1.9</ecNumber>
    </recommendedName>
</protein>
<dbReference type="InterPro" id="IPR001672">
    <property type="entry name" value="G6P_Isomerase"/>
</dbReference>
<evidence type="ECO:0000256" key="3">
    <source>
        <dbReference type="ARBA" id="ARBA00023235"/>
    </source>
</evidence>
<comment type="caution">
    <text evidence="5">The sequence shown here is derived from an EMBL/GenBank/DDBJ whole genome shotgun (WGS) entry which is preliminary data.</text>
</comment>
<dbReference type="AlphaFoldDB" id="A0A1G2E383"/>
<dbReference type="EC" id="5.3.1.9" evidence="4"/>
<comment type="catalytic activity">
    <reaction evidence="4">
        <text>alpha-D-glucose 6-phosphate = beta-D-fructose 6-phosphate</text>
        <dbReference type="Rhea" id="RHEA:11816"/>
        <dbReference type="ChEBI" id="CHEBI:57634"/>
        <dbReference type="ChEBI" id="CHEBI:58225"/>
        <dbReference type="EC" id="5.3.1.9"/>
    </reaction>
</comment>
<accession>A0A1G2E383</accession>
<dbReference type="GO" id="GO:0097367">
    <property type="term" value="F:carbohydrate derivative binding"/>
    <property type="evidence" value="ECO:0007669"/>
    <property type="project" value="InterPro"/>
</dbReference>
<comment type="pathway">
    <text evidence="4">Carbohydrate degradation; glycolysis; D-glyceraldehyde 3-phosphate and glycerone phosphate from D-glucose: step 2/4.</text>
</comment>
<dbReference type="InterPro" id="IPR046348">
    <property type="entry name" value="SIS_dom_sf"/>
</dbReference>
<sequence>MGQALQFIYHTKETLGEVPEVLRAYVQELGVIAGNDSEDYSSHEHLIRLPRDSKIFTRAQSAADKYKTDHLKYVVVIGIGGSNLGAKAVYDALRGQLVYLDAGYPKMLFADTISETFLEDMIALFLRTLTNSKEIVINLVSKSGATTESIANFELLYQALHVRFPDIASRIVVTTDFESGLWHEAHRLGFDLLTIPKEVGGRYSVFSSVGTFPLLLAGVDVTTLRLGASEMLSLCVSDDVEENPALRSAQLMYDAMHHGASMYNIFLFNPEMESLGKWERQLIGESLGKEKDVDGNVVHAGITPIVSVGSTDLHSMAQLYFGGPRDKFTVLVHASSSASLHLPENGLFQGLVSGLPMKTPDDIMQAIIGGVRSAYEKNSLPFMEVQLETLSPRPLGAYLMWRMVTVMYLAKLLRVNAFDQPNVEDYKITTKELLLG</sequence>
<dbReference type="GO" id="GO:0048029">
    <property type="term" value="F:monosaccharide binding"/>
    <property type="evidence" value="ECO:0007669"/>
    <property type="project" value="TreeGrafter"/>
</dbReference>
<dbReference type="GO" id="GO:0004347">
    <property type="term" value="F:glucose-6-phosphate isomerase activity"/>
    <property type="evidence" value="ECO:0007669"/>
    <property type="project" value="UniProtKB-EC"/>
</dbReference>
<dbReference type="GO" id="GO:0005829">
    <property type="term" value="C:cytosol"/>
    <property type="evidence" value="ECO:0007669"/>
    <property type="project" value="TreeGrafter"/>
</dbReference>
<evidence type="ECO:0000256" key="2">
    <source>
        <dbReference type="ARBA" id="ARBA00023152"/>
    </source>
</evidence>
<dbReference type="EMBL" id="MHLU01000027">
    <property type="protein sequence ID" value="OGZ20205.1"/>
    <property type="molecule type" value="Genomic_DNA"/>
</dbReference>
<keyword evidence="2 4" id="KW-0324">Glycolysis</keyword>
<organism evidence="5 6">
    <name type="scientific">Candidatus Lloydbacteria bacterium RIFOXYC12_FULL_46_25</name>
    <dbReference type="NCBI Taxonomy" id="1798670"/>
    <lineage>
        <taxon>Bacteria</taxon>
        <taxon>Candidatus Lloydiibacteriota</taxon>
    </lineage>
</organism>
<dbReference type="GO" id="GO:0006096">
    <property type="term" value="P:glycolytic process"/>
    <property type="evidence" value="ECO:0007669"/>
    <property type="project" value="UniProtKB-UniPathway"/>
</dbReference>
<keyword evidence="3 4" id="KW-0413">Isomerase</keyword>
<reference evidence="5 6" key="1">
    <citation type="journal article" date="2016" name="Nat. Commun.">
        <title>Thousands of microbial genomes shed light on interconnected biogeochemical processes in an aquifer system.</title>
        <authorList>
            <person name="Anantharaman K."/>
            <person name="Brown C.T."/>
            <person name="Hug L.A."/>
            <person name="Sharon I."/>
            <person name="Castelle C.J."/>
            <person name="Probst A.J."/>
            <person name="Thomas B.C."/>
            <person name="Singh A."/>
            <person name="Wilkins M.J."/>
            <person name="Karaoz U."/>
            <person name="Brodie E.L."/>
            <person name="Williams K.H."/>
            <person name="Hubbard S.S."/>
            <person name="Banfield J.F."/>
        </authorList>
    </citation>
    <scope>NUCLEOTIDE SEQUENCE [LARGE SCALE GENOMIC DNA]</scope>
</reference>
<name>A0A1G2E383_9BACT</name>
<evidence type="ECO:0000256" key="1">
    <source>
        <dbReference type="ARBA" id="ARBA00022432"/>
    </source>
</evidence>
<dbReference type="GO" id="GO:0006094">
    <property type="term" value="P:gluconeogenesis"/>
    <property type="evidence" value="ECO:0007669"/>
    <property type="project" value="UniProtKB-KW"/>
</dbReference>
<evidence type="ECO:0000313" key="5">
    <source>
        <dbReference type="EMBL" id="OGZ20205.1"/>
    </source>
</evidence>
<dbReference type="PANTHER" id="PTHR11469:SF1">
    <property type="entry name" value="GLUCOSE-6-PHOSPHATE ISOMERASE"/>
    <property type="match status" value="1"/>
</dbReference>
<dbReference type="Proteomes" id="UP000178106">
    <property type="component" value="Unassembled WGS sequence"/>
</dbReference>
<evidence type="ECO:0000313" key="6">
    <source>
        <dbReference type="Proteomes" id="UP000178106"/>
    </source>
</evidence>
<keyword evidence="1 4" id="KW-0312">Gluconeogenesis</keyword>
<dbReference type="SUPFAM" id="SSF53697">
    <property type="entry name" value="SIS domain"/>
    <property type="match status" value="1"/>
</dbReference>
<dbReference type="PRINTS" id="PR00662">
    <property type="entry name" value="G6PISOMERASE"/>
</dbReference>
<comment type="similarity">
    <text evidence="4">Belongs to the GPI family.</text>
</comment>
<dbReference type="PANTHER" id="PTHR11469">
    <property type="entry name" value="GLUCOSE-6-PHOSPHATE ISOMERASE"/>
    <property type="match status" value="1"/>
</dbReference>
<dbReference type="GO" id="GO:0051156">
    <property type="term" value="P:glucose 6-phosphate metabolic process"/>
    <property type="evidence" value="ECO:0007669"/>
    <property type="project" value="TreeGrafter"/>
</dbReference>
<dbReference type="Gene3D" id="3.40.50.10490">
    <property type="entry name" value="Glucose-6-phosphate isomerase like protein, domain 1"/>
    <property type="match status" value="2"/>
</dbReference>
<evidence type="ECO:0000256" key="4">
    <source>
        <dbReference type="RuleBase" id="RU000612"/>
    </source>
</evidence>
<proteinExistence type="inferred from homology"/>
<dbReference type="Pfam" id="PF00342">
    <property type="entry name" value="PGI"/>
    <property type="match status" value="1"/>
</dbReference>
<dbReference type="PROSITE" id="PS51463">
    <property type="entry name" value="P_GLUCOSE_ISOMERASE_3"/>
    <property type="match status" value="1"/>
</dbReference>
<gene>
    <name evidence="5" type="ORF">A2494_03005</name>
</gene>
<dbReference type="UniPathway" id="UPA00109">
    <property type="reaction ID" value="UER00181"/>
</dbReference>